<dbReference type="RefSeq" id="WP_108918383.1">
    <property type="nucleotide sequence ID" value="NZ_BGJY01000022.1"/>
</dbReference>
<dbReference type="AlphaFoldDB" id="A0A2U1SMA4"/>
<name>A0A2U1SMA4_METSR</name>
<protein>
    <recommendedName>
        <fullName evidence="2">beta-mannosidase</fullName>
        <ecNumber evidence="2">3.2.1.25</ecNumber>
    </recommendedName>
</protein>
<organism evidence="6 7">
    <name type="scientific">Methylosinus sporium</name>
    <dbReference type="NCBI Taxonomy" id="428"/>
    <lineage>
        <taxon>Bacteria</taxon>
        <taxon>Pseudomonadati</taxon>
        <taxon>Pseudomonadota</taxon>
        <taxon>Alphaproteobacteria</taxon>
        <taxon>Hyphomicrobiales</taxon>
        <taxon>Methylocystaceae</taxon>
        <taxon>Methylosinus</taxon>
    </lineage>
</organism>
<keyword evidence="4" id="KW-0326">Glycosidase</keyword>
<dbReference type="GO" id="GO:0006516">
    <property type="term" value="P:glycoprotein catabolic process"/>
    <property type="evidence" value="ECO:0007669"/>
    <property type="project" value="TreeGrafter"/>
</dbReference>
<dbReference type="Gene3D" id="2.60.120.260">
    <property type="entry name" value="Galactose-binding domain-like"/>
    <property type="match status" value="1"/>
</dbReference>
<dbReference type="PANTHER" id="PTHR43730">
    <property type="entry name" value="BETA-MANNOSIDASE"/>
    <property type="match status" value="1"/>
</dbReference>
<dbReference type="InterPro" id="IPR036156">
    <property type="entry name" value="Beta-gal/glucu_dom_sf"/>
</dbReference>
<comment type="catalytic activity">
    <reaction evidence="1">
        <text>Hydrolysis of terminal, non-reducing beta-D-mannose residues in beta-D-mannosides.</text>
        <dbReference type="EC" id="3.2.1.25"/>
    </reaction>
</comment>
<dbReference type="Gene3D" id="3.20.20.80">
    <property type="entry name" value="Glycosidases"/>
    <property type="match status" value="1"/>
</dbReference>
<evidence type="ECO:0000313" key="6">
    <source>
        <dbReference type="EMBL" id="PWB92716.1"/>
    </source>
</evidence>
<evidence type="ECO:0000256" key="3">
    <source>
        <dbReference type="ARBA" id="ARBA00022801"/>
    </source>
</evidence>
<dbReference type="SUPFAM" id="SSF51445">
    <property type="entry name" value="(Trans)glycosidases"/>
    <property type="match status" value="1"/>
</dbReference>
<gene>
    <name evidence="6" type="ORF">C5689_16730</name>
</gene>
<reference evidence="6 7" key="1">
    <citation type="journal article" date="2018" name="Appl. Microbiol. Biotechnol.">
        <title>Co-cultivation of the strictly anaerobic methanogen Methanosarcina barkeri with aerobic methanotrophs in an oxygen-limited membrane bioreactor.</title>
        <authorList>
            <person name="In 't Zandt M.H."/>
            <person name="van den Bosch T.J.M."/>
            <person name="Rijkers R."/>
            <person name="van Kessel M.A.H.J."/>
            <person name="Jetten M.S.M."/>
            <person name="Welte C.U."/>
        </authorList>
    </citation>
    <scope>NUCLEOTIDE SEQUENCE [LARGE SCALE GENOMIC DNA]</scope>
    <source>
        <strain evidence="6 7">DSM 17706</strain>
    </source>
</reference>
<evidence type="ECO:0000256" key="1">
    <source>
        <dbReference type="ARBA" id="ARBA00000829"/>
    </source>
</evidence>
<feature type="domain" description="Beta-mannosidase-like galactose-binding" evidence="5">
    <location>
        <begin position="38"/>
        <end position="179"/>
    </location>
</feature>
<evidence type="ECO:0000259" key="5">
    <source>
        <dbReference type="Pfam" id="PF22666"/>
    </source>
</evidence>
<keyword evidence="7" id="KW-1185">Reference proteome</keyword>
<evidence type="ECO:0000256" key="4">
    <source>
        <dbReference type="ARBA" id="ARBA00023295"/>
    </source>
</evidence>
<dbReference type="Pfam" id="PF22666">
    <property type="entry name" value="Glyco_hydro_2_N2"/>
    <property type="match status" value="1"/>
</dbReference>
<dbReference type="EMBL" id="PUIV01000038">
    <property type="protein sequence ID" value="PWB92716.1"/>
    <property type="molecule type" value="Genomic_DNA"/>
</dbReference>
<evidence type="ECO:0000313" key="7">
    <source>
        <dbReference type="Proteomes" id="UP000245137"/>
    </source>
</evidence>
<dbReference type="Proteomes" id="UP000245137">
    <property type="component" value="Unassembled WGS sequence"/>
</dbReference>
<dbReference type="EC" id="3.2.1.25" evidence="2"/>
<keyword evidence="3" id="KW-0378">Hydrolase</keyword>
<dbReference type="InterPro" id="IPR013783">
    <property type="entry name" value="Ig-like_fold"/>
</dbReference>
<evidence type="ECO:0000256" key="2">
    <source>
        <dbReference type="ARBA" id="ARBA00012754"/>
    </source>
</evidence>
<dbReference type="InterPro" id="IPR008979">
    <property type="entry name" value="Galactose-bd-like_sf"/>
</dbReference>
<dbReference type="SUPFAM" id="SSF49303">
    <property type="entry name" value="beta-Galactosidase/glucuronidase domain"/>
    <property type="match status" value="2"/>
</dbReference>
<dbReference type="InterPro" id="IPR050887">
    <property type="entry name" value="Beta-mannosidase_GH2"/>
</dbReference>
<dbReference type="Gene3D" id="2.60.40.10">
    <property type="entry name" value="Immunoglobulins"/>
    <property type="match status" value="1"/>
</dbReference>
<comment type="caution">
    <text evidence="6">The sequence shown here is derived from an EMBL/GenBank/DDBJ whole genome shotgun (WGS) entry which is preliminary data.</text>
</comment>
<dbReference type="PANTHER" id="PTHR43730:SF1">
    <property type="entry name" value="BETA-MANNOSIDASE"/>
    <property type="match status" value="1"/>
</dbReference>
<dbReference type="GO" id="GO:0004567">
    <property type="term" value="F:beta-mannosidase activity"/>
    <property type="evidence" value="ECO:0007669"/>
    <property type="project" value="UniProtKB-EC"/>
</dbReference>
<dbReference type="InterPro" id="IPR054593">
    <property type="entry name" value="Beta-mannosidase-like_N2"/>
</dbReference>
<dbReference type="InterPro" id="IPR017853">
    <property type="entry name" value="GH"/>
</dbReference>
<sequence length="816" mass="89385">MRARVEGEKRQRLDAGWTFVIDEAGEWTQPSDIPAAARWRAARVPGTLAQALIAEGASFDDLPPLDSIDVWYKTAFVNSARAELQLHGLATLADVYLDGQLALRSDNMFHAHRIEIETPGAHDLHIRFRSVEREIATKSGRARWRPRMIAPAGLRHIRTTALGRLPGFAPPTPPLGPWREVELIEHGALRLRAIDMRPLVHEGRASLHVALEISGAADAPARLFCGEAETRFERVADNRIEATLALPDAQLWTPHTHGEPHLYAVAATIGDLSVDLGRTGFRDIDVDRGADGAGFALRVNGIALFCRGACWTTADAVSLAGEREDCAPLLRAMRDAGMNMVRIPGVTLYESDDFYALCDELGILVWQDFAFANFDYPFQDAAFRASVEREATEFLARTRSSPSLAVLCGGSEVYQQASMLGLAEAKWRSPLFDETLPRLVHAQRPDAIYVENSPSGGPLPFHSDTSVSHYYGVGAYRRGLEDARRANVRFASECLGFANIADDAALRRDFGDAPLASPLFAGRIARDMGATQTFGDVTEHYMRLLYGCDPATLRESDPQLYLDIARAAVAETMEATIGEWRRGGSTTHGAIVWFLEDMWPGAGWGVLDARGEPKSAYHALARAFRPLSLMLTDEGVNGLFAHLRNDGPQRIEGEISLACYRDGHVPVMKASRRVAVEPHGVTTLRDAEFWGGFFDTALAYNFGPPSHDLTVARFTVAQSGAEIDAFHFPLGRNAIKSQLGLRAEIAEDGDGFVLALSTNLAAQSVAIDDEFFLPRDNWLHLAPGATKCIRLVARSADAKRPKGMARALNGEAVRYG</sequence>
<dbReference type="SUPFAM" id="SSF49785">
    <property type="entry name" value="Galactose-binding domain-like"/>
    <property type="match status" value="1"/>
</dbReference>
<dbReference type="OrthoDB" id="9758603at2"/>
<proteinExistence type="predicted"/>
<accession>A0A2U1SMA4</accession>